<keyword evidence="5" id="KW-1185">Reference proteome</keyword>
<comment type="caution">
    <text evidence="4">The sequence shown here is derived from an EMBL/GenBank/DDBJ whole genome shotgun (WGS) entry which is preliminary data.</text>
</comment>
<organism evidence="4 5">
    <name type="scientific">Chryseobacterium koreense CCUG 49689</name>
    <dbReference type="NCBI Taxonomy" id="1304281"/>
    <lineage>
        <taxon>Bacteria</taxon>
        <taxon>Pseudomonadati</taxon>
        <taxon>Bacteroidota</taxon>
        <taxon>Flavobacteriia</taxon>
        <taxon>Flavobacteriales</taxon>
        <taxon>Weeksellaceae</taxon>
        <taxon>Chryseobacterium group</taxon>
        <taxon>Chryseobacterium</taxon>
    </lineage>
</organism>
<feature type="binding site" evidence="2">
    <location>
        <position position="155"/>
    </location>
    <ligand>
        <name>Cu cation</name>
        <dbReference type="ChEBI" id="CHEBI:23378"/>
    </ligand>
</feature>
<evidence type="ECO:0000256" key="3">
    <source>
        <dbReference type="PIRSR" id="PIRSR603782-2"/>
    </source>
</evidence>
<proteinExistence type="inferred from homology"/>
<dbReference type="Gene3D" id="3.40.30.10">
    <property type="entry name" value="Glutaredoxin"/>
    <property type="match status" value="1"/>
</dbReference>
<feature type="disulfide bond" description="Redox-active" evidence="3">
    <location>
        <begin position="67"/>
        <end position="71"/>
    </location>
</feature>
<dbReference type="OrthoDB" id="9811998at2"/>
<keyword evidence="2" id="KW-0186">Copper</keyword>
<dbReference type="SUPFAM" id="SSF52833">
    <property type="entry name" value="Thioredoxin-like"/>
    <property type="match status" value="1"/>
</dbReference>
<comment type="similarity">
    <text evidence="1">Belongs to the SCO1/2 family.</text>
</comment>
<dbReference type="CDD" id="cd02968">
    <property type="entry name" value="SCO"/>
    <property type="match status" value="1"/>
</dbReference>
<feature type="binding site" evidence="2">
    <location>
        <position position="71"/>
    </location>
    <ligand>
        <name>Cu cation</name>
        <dbReference type="ChEBI" id="CHEBI:23378"/>
    </ligand>
</feature>
<dbReference type="RefSeq" id="WP_048499178.1">
    <property type="nucleotide sequence ID" value="NZ_LFNG01000006.1"/>
</dbReference>
<dbReference type="InterPro" id="IPR036249">
    <property type="entry name" value="Thioredoxin-like_sf"/>
</dbReference>
<dbReference type="STRING" id="1304281.ACM44_05340"/>
<gene>
    <name evidence="4" type="ORF">ACM44_05340</name>
</gene>
<dbReference type="Proteomes" id="UP000035900">
    <property type="component" value="Unassembled WGS sequence"/>
</dbReference>
<dbReference type="GO" id="GO:0046872">
    <property type="term" value="F:metal ion binding"/>
    <property type="evidence" value="ECO:0007669"/>
    <property type="project" value="UniProtKB-KW"/>
</dbReference>
<evidence type="ECO:0000313" key="5">
    <source>
        <dbReference type="Proteomes" id="UP000035900"/>
    </source>
</evidence>
<dbReference type="Pfam" id="PF02630">
    <property type="entry name" value="SCO1-SenC"/>
    <property type="match status" value="1"/>
</dbReference>
<protein>
    <recommendedName>
        <fullName evidence="6">Photosynthetic protein synthase I</fullName>
    </recommendedName>
</protein>
<dbReference type="PATRIC" id="fig|1304281.5.peg.1146"/>
<evidence type="ECO:0000256" key="2">
    <source>
        <dbReference type="PIRSR" id="PIRSR603782-1"/>
    </source>
</evidence>
<reference evidence="4 5" key="1">
    <citation type="journal article" date="2004" name="Int. J. Syst. Evol. Microbiol.">
        <title>Kaistella koreensis gen. nov., sp. nov., a novel member of the Chryseobacterium-Bergeyella-Riemerella branch.</title>
        <authorList>
            <person name="Kim M.K."/>
            <person name="Im W.T."/>
            <person name="Shin Y.K."/>
            <person name="Lim J.H."/>
            <person name="Kim S.H."/>
            <person name="Lee B.C."/>
            <person name="Park M.Y."/>
            <person name="Lee K.Y."/>
            <person name="Lee S.T."/>
        </authorList>
    </citation>
    <scope>NUCLEOTIDE SEQUENCE [LARGE SCALE GENOMIC DNA]</scope>
    <source>
        <strain evidence="4 5">CCUG 49689</strain>
    </source>
</reference>
<evidence type="ECO:0008006" key="6">
    <source>
        <dbReference type="Google" id="ProtNLM"/>
    </source>
</evidence>
<dbReference type="AlphaFoldDB" id="A0A0J7J192"/>
<dbReference type="InterPro" id="IPR003782">
    <property type="entry name" value="SCO1/SenC"/>
</dbReference>
<accession>A0A0J7J192</accession>
<evidence type="ECO:0000313" key="4">
    <source>
        <dbReference type="EMBL" id="KMQ71829.1"/>
    </source>
</evidence>
<keyword evidence="3" id="KW-1015">Disulfide bond</keyword>
<dbReference type="PANTHER" id="PTHR12151">
    <property type="entry name" value="ELECTRON TRANSPORT PROTIN SCO1/SENC FAMILY MEMBER"/>
    <property type="match status" value="1"/>
</dbReference>
<keyword evidence="2" id="KW-0479">Metal-binding</keyword>
<name>A0A0J7J192_9FLAO</name>
<sequence>MKNFLLILLAFFAILSCQKEEQTPVAKKTTDSIFYLDSQWKNQDGKTIHLKDLKGKNLAIVMIFTSCKTSCPLLVADMKKVYNQLDKSKIKNTNLVLISIDPINDTPEVLKKFAQDRNIYGDPWTFLVSDDESIREFANVLAVKYKQISPIEFSHSNLITIFDRNGEMVDQQEGAGVNSDAIAKKLNELN</sequence>
<evidence type="ECO:0000256" key="1">
    <source>
        <dbReference type="ARBA" id="ARBA00010996"/>
    </source>
</evidence>
<dbReference type="PANTHER" id="PTHR12151:SF25">
    <property type="entry name" value="LINALOOL DEHYDRATASE_ISOMERASE DOMAIN-CONTAINING PROTEIN"/>
    <property type="match status" value="1"/>
</dbReference>
<dbReference type="PROSITE" id="PS51257">
    <property type="entry name" value="PROKAR_LIPOPROTEIN"/>
    <property type="match status" value="1"/>
</dbReference>
<dbReference type="EMBL" id="LFNG01000006">
    <property type="protein sequence ID" value="KMQ71829.1"/>
    <property type="molecule type" value="Genomic_DNA"/>
</dbReference>
<feature type="binding site" evidence="2">
    <location>
        <position position="67"/>
    </location>
    <ligand>
        <name>Cu cation</name>
        <dbReference type="ChEBI" id="CHEBI:23378"/>
    </ligand>
</feature>